<keyword evidence="3" id="KW-1185">Reference proteome</keyword>
<accession>A0A9X3MWG6</accession>
<organism evidence="2 3">
    <name type="scientific">Solirubrobacter ginsenosidimutans</name>
    <dbReference type="NCBI Taxonomy" id="490573"/>
    <lineage>
        <taxon>Bacteria</taxon>
        <taxon>Bacillati</taxon>
        <taxon>Actinomycetota</taxon>
        <taxon>Thermoleophilia</taxon>
        <taxon>Solirubrobacterales</taxon>
        <taxon>Solirubrobacteraceae</taxon>
        <taxon>Solirubrobacter</taxon>
    </lineage>
</organism>
<dbReference type="EMBL" id="JAPDOD010000027">
    <property type="protein sequence ID" value="MDA0163707.1"/>
    <property type="molecule type" value="Genomic_DNA"/>
</dbReference>
<protein>
    <submittedName>
        <fullName evidence="2">Uncharacterized protein</fullName>
    </submittedName>
</protein>
<dbReference type="AlphaFoldDB" id="A0A9X3MWG6"/>
<evidence type="ECO:0000256" key="1">
    <source>
        <dbReference type="SAM" id="MobiDB-lite"/>
    </source>
</evidence>
<dbReference type="Proteomes" id="UP001149140">
    <property type="component" value="Unassembled WGS sequence"/>
</dbReference>
<comment type="caution">
    <text evidence="2">The sequence shown here is derived from an EMBL/GenBank/DDBJ whole genome shotgun (WGS) entry which is preliminary data.</text>
</comment>
<gene>
    <name evidence="2" type="ORF">OM076_25770</name>
</gene>
<sequence>MPRETPSAIDASRVENASTRPDGDLVMCDVSPEDASVIVSDPSAGEAGAWAIAAP</sequence>
<dbReference type="RefSeq" id="WP_270042953.1">
    <property type="nucleotide sequence ID" value="NZ_JAPDOD010000027.1"/>
</dbReference>
<evidence type="ECO:0000313" key="3">
    <source>
        <dbReference type="Proteomes" id="UP001149140"/>
    </source>
</evidence>
<name>A0A9X3MWG6_9ACTN</name>
<proteinExistence type="predicted"/>
<reference evidence="2" key="1">
    <citation type="submission" date="2022-10" db="EMBL/GenBank/DDBJ databases">
        <title>The WGS of Solirubrobacter ginsenosidimutans DSM 21036.</title>
        <authorList>
            <person name="Jiang Z."/>
        </authorList>
    </citation>
    <scope>NUCLEOTIDE SEQUENCE</scope>
    <source>
        <strain evidence="2">DSM 21036</strain>
    </source>
</reference>
<evidence type="ECO:0000313" key="2">
    <source>
        <dbReference type="EMBL" id="MDA0163707.1"/>
    </source>
</evidence>
<feature type="region of interest" description="Disordered" evidence="1">
    <location>
        <begin position="1"/>
        <end position="23"/>
    </location>
</feature>